<dbReference type="RefSeq" id="WP_089080347.1">
    <property type="nucleotide sequence ID" value="NZ_VFPJ01000001.1"/>
</dbReference>
<dbReference type="AlphaFoldDB" id="A0A543G852"/>
<protein>
    <submittedName>
        <fullName evidence="1">Uncharacterized protein</fullName>
    </submittedName>
</protein>
<evidence type="ECO:0000313" key="1">
    <source>
        <dbReference type="EMBL" id="TQM42260.1"/>
    </source>
</evidence>
<sequence>MKLITTNIFDFTDFYKFGYKFINRELVIDTLNNTLNGKELLEKTGFFEEDFDVFFLEISNDLLDENNHFLKLSFIEVLNIIPLTEKGKNSLSKKLPEFKISNPIDTKFSKLLFDERNNELSINGANRLLASFDIPKINILDTYQNDFFISLAKYSDDLNSELDTLMDSLVFYERSKPYPISDIGFLYDVGGITMSRFNITEEDIRTRNLIKDKDIAKFEYIEEIIAFSKYLQSVKDDKIWSNFLTEYCKNEKLKKLNQDLNFVDNDNSINNILIIAYYQKFRYLFRNTSNLRDEIIKKIIKKFHNNTPKETTIALYLVGMFFGTIKFKDIYYNSKELSITSLKKQKIEPEDKEEISKTKTIREIKEWYLSCEAVSKTNKNALKSFFGDEEYSYSELKAILNKKNKKILTKNVDKELFKFINNLI</sequence>
<dbReference type="Proteomes" id="UP000320773">
    <property type="component" value="Unassembled WGS sequence"/>
</dbReference>
<organism evidence="1 2">
    <name type="scientific">Flavobacterium branchiophilum</name>
    <dbReference type="NCBI Taxonomy" id="55197"/>
    <lineage>
        <taxon>Bacteria</taxon>
        <taxon>Pseudomonadati</taxon>
        <taxon>Bacteroidota</taxon>
        <taxon>Flavobacteriia</taxon>
        <taxon>Flavobacteriales</taxon>
        <taxon>Flavobacteriaceae</taxon>
        <taxon>Flavobacterium</taxon>
    </lineage>
</organism>
<reference evidence="1 2" key="1">
    <citation type="submission" date="2019-06" db="EMBL/GenBank/DDBJ databases">
        <title>Genomic Encyclopedia of Archaeal and Bacterial Type Strains, Phase II (KMG-II): from individual species to whole genera.</title>
        <authorList>
            <person name="Goeker M."/>
        </authorList>
    </citation>
    <scope>NUCLEOTIDE SEQUENCE [LARGE SCALE GENOMIC DNA]</scope>
    <source>
        <strain evidence="1 2">DSM 24789</strain>
    </source>
</reference>
<dbReference type="EMBL" id="VFPJ01000001">
    <property type="protein sequence ID" value="TQM42260.1"/>
    <property type="molecule type" value="Genomic_DNA"/>
</dbReference>
<accession>A0A543G852</accession>
<gene>
    <name evidence="1" type="ORF">BC670_3304</name>
</gene>
<name>A0A543G852_9FLAO</name>
<proteinExistence type="predicted"/>
<evidence type="ECO:0000313" key="2">
    <source>
        <dbReference type="Proteomes" id="UP000320773"/>
    </source>
</evidence>
<comment type="caution">
    <text evidence="1">The sequence shown here is derived from an EMBL/GenBank/DDBJ whole genome shotgun (WGS) entry which is preliminary data.</text>
</comment>